<proteinExistence type="predicted"/>
<comment type="caution">
    <text evidence="2">The sequence shown here is derived from an EMBL/GenBank/DDBJ whole genome shotgun (WGS) entry which is preliminary data.</text>
</comment>
<name>A0AAJ0G4A5_9PEZI</name>
<feature type="region of interest" description="Disordered" evidence="1">
    <location>
        <begin position="1"/>
        <end position="21"/>
    </location>
</feature>
<accession>A0AAJ0G4A5</accession>
<gene>
    <name evidence="2" type="ORF">LTR09_012591</name>
</gene>
<reference evidence="2" key="1">
    <citation type="submission" date="2023-04" db="EMBL/GenBank/DDBJ databases">
        <title>Black Yeasts Isolated from many extreme environments.</title>
        <authorList>
            <person name="Coleine C."/>
            <person name="Stajich J.E."/>
            <person name="Selbmann L."/>
        </authorList>
    </citation>
    <scope>NUCLEOTIDE SEQUENCE</scope>
    <source>
        <strain evidence="2">CCFEE 5312</strain>
    </source>
</reference>
<dbReference type="EMBL" id="JAWDJX010000139">
    <property type="protein sequence ID" value="KAK3045880.1"/>
    <property type="molecule type" value="Genomic_DNA"/>
</dbReference>
<organism evidence="2 3">
    <name type="scientific">Extremus antarcticus</name>
    <dbReference type="NCBI Taxonomy" id="702011"/>
    <lineage>
        <taxon>Eukaryota</taxon>
        <taxon>Fungi</taxon>
        <taxon>Dikarya</taxon>
        <taxon>Ascomycota</taxon>
        <taxon>Pezizomycotina</taxon>
        <taxon>Dothideomycetes</taxon>
        <taxon>Dothideomycetidae</taxon>
        <taxon>Mycosphaerellales</taxon>
        <taxon>Extremaceae</taxon>
        <taxon>Extremus</taxon>
    </lineage>
</organism>
<evidence type="ECO:0000256" key="1">
    <source>
        <dbReference type="SAM" id="MobiDB-lite"/>
    </source>
</evidence>
<dbReference type="Proteomes" id="UP001271007">
    <property type="component" value="Unassembled WGS sequence"/>
</dbReference>
<evidence type="ECO:0000313" key="3">
    <source>
        <dbReference type="Proteomes" id="UP001271007"/>
    </source>
</evidence>
<evidence type="ECO:0000313" key="2">
    <source>
        <dbReference type="EMBL" id="KAK3045880.1"/>
    </source>
</evidence>
<dbReference type="AlphaFoldDB" id="A0AAJ0G4A5"/>
<keyword evidence="3" id="KW-1185">Reference proteome</keyword>
<protein>
    <submittedName>
        <fullName evidence="2">Uncharacterized protein</fullName>
    </submittedName>
</protein>
<sequence length="138" mass="15081">MAVTKKRKLDDDDAQSDAISDGAVGRTGRLKDYIASRHCGVSEAQLRIEFEEWVLRGCLTYAEIDEGRVPRTEDLQECTEAYAVLGAQGVKQENSMDAHNIAATSISGDTDESKTAMQKLIVGSKPSQDLVKVEDMSN</sequence>